<dbReference type="CDD" id="cd20302">
    <property type="entry name" value="cupin_DAD"/>
    <property type="match status" value="1"/>
</dbReference>
<dbReference type="AlphaFoldDB" id="A0A4R5BJV9"/>
<organism evidence="2 3">
    <name type="scientific">Actinomadura darangshiensis</name>
    <dbReference type="NCBI Taxonomy" id="705336"/>
    <lineage>
        <taxon>Bacteria</taxon>
        <taxon>Bacillati</taxon>
        <taxon>Actinomycetota</taxon>
        <taxon>Actinomycetes</taxon>
        <taxon>Streptosporangiales</taxon>
        <taxon>Thermomonosporaceae</taxon>
        <taxon>Actinomadura</taxon>
    </lineage>
</organism>
<dbReference type="Proteomes" id="UP000295578">
    <property type="component" value="Unassembled WGS sequence"/>
</dbReference>
<gene>
    <name evidence="2" type="ORF">E1293_13715</name>
</gene>
<keyword evidence="3" id="KW-1185">Reference proteome</keyword>
<reference evidence="2 3" key="1">
    <citation type="submission" date="2019-03" db="EMBL/GenBank/DDBJ databases">
        <title>Draft genome sequences of novel Actinobacteria.</title>
        <authorList>
            <person name="Sahin N."/>
            <person name="Ay H."/>
            <person name="Saygin H."/>
        </authorList>
    </citation>
    <scope>NUCLEOTIDE SEQUENCE [LARGE SCALE GENOMIC DNA]</scope>
    <source>
        <strain evidence="2 3">DSM 45941</strain>
    </source>
</reference>
<dbReference type="EMBL" id="SMKY01000048">
    <property type="protein sequence ID" value="TDD84072.1"/>
    <property type="molecule type" value="Genomic_DNA"/>
</dbReference>
<accession>A0A4R5BJV9</accession>
<protein>
    <submittedName>
        <fullName evidence="2">Cupin</fullName>
    </submittedName>
</protein>
<dbReference type="OrthoDB" id="564955at2"/>
<comment type="caution">
    <text evidence="2">The sequence shown here is derived from an EMBL/GenBank/DDBJ whole genome shotgun (WGS) entry which is preliminary data.</text>
</comment>
<dbReference type="InterPro" id="IPR025979">
    <property type="entry name" value="ChrR-like_cupin_dom"/>
</dbReference>
<dbReference type="Gene3D" id="2.60.120.10">
    <property type="entry name" value="Jelly Rolls"/>
    <property type="match status" value="1"/>
</dbReference>
<evidence type="ECO:0000313" key="3">
    <source>
        <dbReference type="Proteomes" id="UP000295578"/>
    </source>
</evidence>
<dbReference type="SUPFAM" id="SSF51182">
    <property type="entry name" value="RmlC-like cupins"/>
    <property type="match status" value="1"/>
</dbReference>
<dbReference type="Pfam" id="PF12973">
    <property type="entry name" value="Cupin_7"/>
    <property type="match status" value="1"/>
</dbReference>
<proteinExistence type="predicted"/>
<sequence length="147" mass="16174">MTETSGPLVGHVHSDDLPWVHIGPVGLQVLRVSADTWVVRNRFEAGFQLPTHKHTGGVHGYTFSGRWRYKEYGIDYVTGTFIHEPPGSIHTLTIEEDSDILFIIEGAFIEYDADGNISGVVDGESTLNSYYALCDDAGIPRPQGILS</sequence>
<dbReference type="InterPro" id="IPR011051">
    <property type="entry name" value="RmlC_Cupin_sf"/>
</dbReference>
<dbReference type="RefSeq" id="WP_132197635.1">
    <property type="nucleotide sequence ID" value="NZ_SMKY01000048.1"/>
</dbReference>
<name>A0A4R5BJV9_9ACTN</name>
<feature type="domain" description="ChrR-like cupin" evidence="1">
    <location>
        <begin position="12"/>
        <end position="108"/>
    </location>
</feature>
<dbReference type="InterPro" id="IPR014710">
    <property type="entry name" value="RmlC-like_jellyroll"/>
</dbReference>
<evidence type="ECO:0000313" key="2">
    <source>
        <dbReference type="EMBL" id="TDD84072.1"/>
    </source>
</evidence>
<evidence type="ECO:0000259" key="1">
    <source>
        <dbReference type="Pfam" id="PF12973"/>
    </source>
</evidence>